<organism evidence="2 3">
    <name type="scientific">Pseudohalocynthiibacter aestuariivivens</name>
    <dbReference type="NCBI Taxonomy" id="1591409"/>
    <lineage>
        <taxon>Bacteria</taxon>
        <taxon>Pseudomonadati</taxon>
        <taxon>Pseudomonadota</taxon>
        <taxon>Alphaproteobacteria</taxon>
        <taxon>Rhodobacterales</taxon>
        <taxon>Paracoccaceae</taxon>
        <taxon>Pseudohalocynthiibacter</taxon>
    </lineage>
</organism>
<keyword evidence="1" id="KW-1133">Transmembrane helix</keyword>
<evidence type="ECO:0000313" key="2">
    <source>
        <dbReference type="EMBL" id="MFB9232058.1"/>
    </source>
</evidence>
<dbReference type="EMBL" id="JBHMEA010000038">
    <property type="protein sequence ID" value="MFB9232058.1"/>
    <property type="molecule type" value="Genomic_DNA"/>
</dbReference>
<reference evidence="2 3" key="1">
    <citation type="submission" date="2024-09" db="EMBL/GenBank/DDBJ databases">
        <authorList>
            <person name="Sun Q."/>
            <person name="Mori K."/>
        </authorList>
    </citation>
    <scope>NUCLEOTIDE SEQUENCE [LARGE SCALE GENOMIC DNA]</scope>
    <source>
        <strain evidence="2 3">CECT 8726</strain>
    </source>
</reference>
<keyword evidence="1" id="KW-0472">Membrane</keyword>
<dbReference type="Proteomes" id="UP001589683">
    <property type="component" value="Unassembled WGS sequence"/>
</dbReference>
<protein>
    <submittedName>
        <fullName evidence="2">Uncharacterized protein</fullName>
    </submittedName>
</protein>
<feature type="transmembrane region" description="Helical" evidence="1">
    <location>
        <begin position="24"/>
        <end position="42"/>
    </location>
</feature>
<evidence type="ECO:0000313" key="3">
    <source>
        <dbReference type="Proteomes" id="UP001589683"/>
    </source>
</evidence>
<keyword evidence="1" id="KW-0812">Transmembrane</keyword>
<comment type="caution">
    <text evidence="2">The sequence shown here is derived from an EMBL/GenBank/DDBJ whole genome shotgun (WGS) entry which is preliminary data.</text>
</comment>
<proteinExistence type="predicted"/>
<accession>A0ABV5JH31</accession>
<sequence>MPQNDTKDPEEILATVSVSPMRRYFAMGVLIVLGTMLIYIAFDKPPANFGWQVFLLALGTTVLFVAEKLRRATSLELELTQTELRESSGRVLAYVDDIVTIDRGVFAFKPSNGFMLKLNKPMERVWATGLWWRIGRRVGVGGVTSASQGKSMAEILTALTIQKLEAKEEL</sequence>
<dbReference type="RefSeq" id="WP_213890065.1">
    <property type="nucleotide sequence ID" value="NZ_JAGFNU010000008.1"/>
</dbReference>
<evidence type="ECO:0000256" key="1">
    <source>
        <dbReference type="SAM" id="Phobius"/>
    </source>
</evidence>
<name>A0ABV5JH31_9RHOB</name>
<feature type="transmembrane region" description="Helical" evidence="1">
    <location>
        <begin position="48"/>
        <end position="66"/>
    </location>
</feature>
<gene>
    <name evidence="2" type="ORF">ACFFUT_09720</name>
</gene>
<keyword evidence="3" id="KW-1185">Reference proteome</keyword>